<comment type="pathway">
    <text evidence="2">Protein modification; peptidyl-diphthamide biosynthesis.</text>
</comment>
<comment type="cofactor">
    <cofactor evidence="1">
        <name>Fe(2+)</name>
        <dbReference type="ChEBI" id="CHEBI:29033"/>
    </cofactor>
</comment>
<dbReference type="Proteomes" id="UP000184073">
    <property type="component" value="Unassembled WGS sequence"/>
</dbReference>
<dbReference type="FunFam" id="3.10.660.10:FF:000001">
    <property type="entry name" value="Diphthamide biosynthesis 3"/>
    <property type="match status" value="1"/>
</dbReference>
<keyword evidence="4" id="KW-0408">Iron</keyword>
<dbReference type="InterPro" id="IPR044248">
    <property type="entry name" value="DPH3/4-like"/>
</dbReference>
<dbReference type="InterPro" id="IPR036671">
    <property type="entry name" value="DPH_MB_sf"/>
</dbReference>
<keyword evidence="3" id="KW-0479">Metal-binding</keyword>
<dbReference type="AlphaFoldDB" id="A0A1L9PAN9"/>
<dbReference type="UniPathway" id="UPA00559"/>
<comment type="similarity">
    <text evidence="5">Belongs to the DPH3 family.</text>
</comment>
<organism evidence="11 12">
    <name type="scientific">Aspergillus versicolor CBS 583.65</name>
    <dbReference type="NCBI Taxonomy" id="1036611"/>
    <lineage>
        <taxon>Eukaryota</taxon>
        <taxon>Fungi</taxon>
        <taxon>Dikarya</taxon>
        <taxon>Ascomycota</taxon>
        <taxon>Pezizomycotina</taxon>
        <taxon>Eurotiomycetes</taxon>
        <taxon>Eurotiomycetidae</taxon>
        <taxon>Eurotiales</taxon>
        <taxon>Aspergillaceae</taxon>
        <taxon>Aspergillus</taxon>
        <taxon>Aspergillus subgen. Nidulantes</taxon>
    </lineage>
</organism>
<evidence type="ECO:0000256" key="8">
    <source>
        <dbReference type="ARBA" id="ARBA00048125"/>
    </source>
</evidence>
<accession>A0A1L9PAN9</accession>
<evidence type="ECO:0000256" key="3">
    <source>
        <dbReference type="ARBA" id="ARBA00022723"/>
    </source>
</evidence>
<dbReference type="EMBL" id="KV878126">
    <property type="protein sequence ID" value="OJI98514.1"/>
    <property type="molecule type" value="Genomic_DNA"/>
</dbReference>
<evidence type="ECO:0000256" key="1">
    <source>
        <dbReference type="ARBA" id="ARBA00001954"/>
    </source>
</evidence>
<dbReference type="PROSITE" id="PS51074">
    <property type="entry name" value="DPH_MB"/>
    <property type="match status" value="1"/>
</dbReference>
<dbReference type="OrthoDB" id="66964at2759"/>
<keyword evidence="12" id="KW-1185">Reference proteome</keyword>
<sequence>MIPPCDPAILTNNPHFKRLYQQLTTTQLNPDGSTRAVDAQPERKGTLNELRNCQVRNTKKQIKKQTLRQLALDPDNELPDDCRDSLAIVSLYLESSPGQLDLIHDSRDGADVDTLLAPDIERFHSKLPIIVPYLARILSSTVHDLRSLANAGDKAAMSNTSAESSRAHIQARSRAKAARQTPLSSQLSERVQALRHIQLSELATARTKMAATAAEVLAMRAVILERTVTLLERTKHGALARATKAKAEHLNTVAHGVEGKLRVMRLDTLSTIHTPEVNAALSRYHKHLRDTRAALEERRDLILGELKEYEDVDSNATRGPARSGPIAEIAQRYGSLIREIEDIEDMTFDPNIQIYHYPCPCGDRFEIAIDDLRDGEEIAVCPSCSLMIKVIFDVSDLPKEDKQQASGVSVKA</sequence>
<dbReference type="VEuPathDB" id="FungiDB:ASPVEDRAFT_50207"/>
<evidence type="ECO:0000256" key="5">
    <source>
        <dbReference type="ARBA" id="ARBA00024032"/>
    </source>
</evidence>
<dbReference type="PANTHER" id="PTHR21454">
    <property type="entry name" value="DPH3 HOMOLOG-RELATED"/>
    <property type="match status" value="1"/>
</dbReference>
<name>A0A1L9PAN9_ASPVE</name>
<dbReference type="InterPro" id="IPR007872">
    <property type="entry name" value="DPH_MB_dom"/>
</dbReference>
<dbReference type="PANTHER" id="PTHR21454:SF31">
    <property type="entry name" value="DIPHTHAMIDE BIOSYNTHESIS PROTEIN 3"/>
    <property type="match status" value="1"/>
</dbReference>
<evidence type="ECO:0000256" key="2">
    <source>
        <dbReference type="ARBA" id="ARBA00005156"/>
    </source>
</evidence>
<protein>
    <recommendedName>
        <fullName evidence="7">Diphthamide biosynthesis protein 3</fullName>
    </recommendedName>
</protein>
<comment type="catalytic activity">
    <reaction evidence="8">
        <text>2 [3Fe-4S](0)-[protein] + 2 Fe(2+)-[Dph3] + NADH = 2 [4Fe-4S](1+)-[protein] + 2 [Dph3] + NAD(+) + H(+)</text>
        <dbReference type="Rhea" id="RHEA:71239"/>
        <dbReference type="Rhea" id="RHEA-COMP:17997"/>
        <dbReference type="Rhea" id="RHEA-COMP:17998"/>
        <dbReference type="Rhea" id="RHEA-COMP:18001"/>
        <dbReference type="Rhea" id="RHEA-COMP:18002"/>
        <dbReference type="ChEBI" id="CHEBI:15378"/>
        <dbReference type="ChEBI" id="CHEBI:29033"/>
        <dbReference type="ChEBI" id="CHEBI:33723"/>
        <dbReference type="ChEBI" id="CHEBI:47402"/>
        <dbReference type="ChEBI" id="CHEBI:57540"/>
        <dbReference type="ChEBI" id="CHEBI:57945"/>
        <dbReference type="ChEBI" id="CHEBI:83228"/>
    </reaction>
</comment>
<feature type="domain" description="DPH-type MB" evidence="10">
    <location>
        <begin position="337"/>
        <end position="393"/>
    </location>
</feature>
<evidence type="ECO:0000256" key="7">
    <source>
        <dbReference type="ARBA" id="ARBA00041070"/>
    </source>
</evidence>
<keyword evidence="9" id="KW-0175">Coiled coil</keyword>
<dbReference type="SUPFAM" id="SSF144217">
    <property type="entry name" value="CSL zinc finger"/>
    <property type="match status" value="1"/>
</dbReference>
<evidence type="ECO:0000259" key="10">
    <source>
        <dbReference type="PROSITE" id="PS51074"/>
    </source>
</evidence>
<dbReference type="GeneID" id="63729786"/>
<dbReference type="GO" id="GO:0046872">
    <property type="term" value="F:metal ion binding"/>
    <property type="evidence" value="ECO:0007669"/>
    <property type="project" value="UniProtKB-KW"/>
</dbReference>
<feature type="coiled-coil region" evidence="9">
    <location>
        <begin position="292"/>
        <end position="346"/>
    </location>
</feature>
<proteinExistence type="inferred from homology"/>
<dbReference type="Gene3D" id="3.10.660.10">
    <property type="entry name" value="DPH Zinc finger"/>
    <property type="match status" value="1"/>
</dbReference>
<evidence type="ECO:0000256" key="4">
    <source>
        <dbReference type="ARBA" id="ARBA00023004"/>
    </source>
</evidence>
<dbReference type="GO" id="GO:0017183">
    <property type="term" value="P:protein histidyl modification to diphthamide"/>
    <property type="evidence" value="ECO:0007669"/>
    <property type="project" value="UniProtKB-UniPathway"/>
</dbReference>
<evidence type="ECO:0000256" key="9">
    <source>
        <dbReference type="SAM" id="Coils"/>
    </source>
</evidence>
<gene>
    <name evidence="11" type="ORF">ASPVEDRAFT_50207</name>
</gene>
<dbReference type="Pfam" id="PF05207">
    <property type="entry name" value="Zn_ribbon_CSL"/>
    <property type="match status" value="1"/>
</dbReference>
<comment type="catalytic activity">
    <reaction evidence="6">
        <text>[3Fe-4S](1+)-[protein] + Fe(2+)-[Dph3] = [3Fe-4S](0)-[protein] + Fe(3+)-[Dph3]</text>
        <dbReference type="Rhea" id="RHEA:71235"/>
        <dbReference type="Rhea" id="RHEA-COMP:17996"/>
        <dbReference type="Rhea" id="RHEA-COMP:17997"/>
        <dbReference type="Rhea" id="RHEA-COMP:18002"/>
        <dbReference type="Rhea" id="RHEA-COMP:18003"/>
        <dbReference type="ChEBI" id="CHEBI:29033"/>
        <dbReference type="ChEBI" id="CHEBI:29034"/>
        <dbReference type="ChEBI" id="CHEBI:33751"/>
        <dbReference type="ChEBI" id="CHEBI:47402"/>
        <dbReference type="ChEBI" id="CHEBI:83228"/>
    </reaction>
</comment>
<dbReference type="STRING" id="1036611.A0A1L9PAN9"/>
<evidence type="ECO:0000313" key="12">
    <source>
        <dbReference type="Proteomes" id="UP000184073"/>
    </source>
</evidence>
<evidence type="ECO:0000313" key="11">
    <source>
        <dbReference type="EMBL" id="OJI98514.1"/>
    </source>
</evidence>
<dbReference type="RefSeq" id="XP_040664277.1">
    <property type="nucleotide sequence ID" value="XM_040814275.1"/>
</dbReference>
<evidence type="ECO:0000256" key="6">
    <source>
        <dbReference type="ARBA" id="ARBA00036267"/>
    </source>
</evidence>
<reference evidence="12" key="1">
    <citation type="journal article" date="2017" name="Genome Biol.">
        <title>Comparative genomics reveals high biological diversity and specific adaptations in the industrially and medically important fungal genus Aspergillus.</title>
        <authorList>
            <person name="de Vries R.P."/>
            <person name="Riley R."/>
            <person name="Wiebenga A."/>
            <person name="Aguilar-Osorio G."/>
            <person name="Amillis S."/>
            <person name="Uchima C.A."/>
            <person name="Anderluh G."/>
            <person name="Asadollahi M."/>
            <person name="Askin M."/>
            <person name="Barry K."/>
            <person name="Battaglia E."/>
            <person name="Bayram O."/>
            <person name="Benocci T."/>
            <person name="Braus-Stromeyer S.A."/>
            <person name="Caldana C."/>
            <person name="Canovas D."/>
            <person name="Cerqueira G.C."/>
            <person name="Chen F."/>
            <person name="Chen W."/>
            <person name="Choi C."/>
            <person name="Clum A."/>
            <person name="Dos Santos R.A."/>
            <person name="Damasio A.R."/>
            <person name="Diallinas G."/>
            <person name="Emri T."/>
            <person name="Fekete E."/>
            <person name="Flipphi M."/>
            <person name="Freyberg S."/>
            <person name="Gallo A."/>
            <person name="Gournas C."/>
            <person name="Habgood R."/>
            <person name="Hainaut M."/>
            <person name="Harispe M.L."/>
            <person name="Henrissat B."/>
            <person name="Hilden K.S."/>
            <person name="Hope R."/>
            <person name="Hossain A."/>
            <person name="Karabika E."/>
            <person name="Karaffa L."/>
            <person name="Karanyi Z."/>
            <person name="Krasevec N."/>
            <person name="Kuo A."/>
            <person name="Kusch H."/>
            <person name="LaButti K."/>
            <person name="Lagendijk E.L."/>
            <person name="Lapidus A."/>
            <person name="Levasseur A."/>
            <person name="Lindquist E."/>
            <person name="Lipzen A."/>
            <person name="Logrieco A.F."/>
            <person name="MacCabe A."/>
            <person name="Maekelae M.R."/>
            <person name="Malavazi I."/>
            <person name="Melin P."/>
            <person name="Meyer V."/>
            <person name="Mielnichuk N."/>
            <person name="Miskei M."/>
            <person name="Molnar A.P."/>
            <person name="Mule G."/>
            <person name="Ngan C.Y."/>
            <person name="Orejas M."/>
            <person name="Orosz E."/>
            <person name="Ouedraogo J.P."/>
            <person name="Overkamp K.M."/>
            <person name="Park H.-S."/>
            <person name="Perrone G."/>
            <person name="Piumi F."/>
            <person name="Punt P.J."/>
            <person name="Ram A.F."/>
            <person name="Ramon A."/>
            <person name="Rauscher S."/>
            <person name="Record E."/>
            <person name="Riano-Pachon D.M."/>
            <person name="Robert V."/>
            <person name="Roehrig J."/>
            <person name="Ruller R."/>
            <person name="Salamov A."/>
            <person name="Salih N.S."/>
            <person name="Samson R.A."/>
            <person name="Sandor E."/>
            <person name="Sanguinetti M."/>
            <person name="Schuetze T."/>
            <person name="Sepcic K."/>
            <person name="Shelest E."/>
            <person name="Sherlock G."/>
            <person name="Sophianopoulou V."/>
            <person name="Squina F.M."/>
            <person name="Sun H."/>
            <person name="Susca A."/>
            <person name="Todd R.B."/>
            <person name="Tsang A."/>
            <person name="Unkles S.E."/>
            <person name="van de Wiele N."/>
            <person name="van Rossen-Uffink D."/>
            <person name="Oliveira J.V."/>
            <person name="Vesth T.C."/>
            <person name="Visser J."/>
            <person name="Yu J.-H."/>
            <person name="Zhou M."/>
            <person name="Andersen M.R."/>
            <person name="Archer D.B."/>
            <person name="Baker S.E."/>
            <person name="Benoit I."/>
            <person name="Brakhage A.A."/>
            <person name="Braus G.H."/>
            <person name="Fischer R."/>
            <person name="Frisvad J.C."/>
            <person name="Goldman G.H."/>
            <person name="Houbraken J."/>
            <person name="Oakley B."/>
            <person name="Pocsi I."/>
            <person name="Scazzocchio C."/>
            <person name="Seiboth B."/>
            <person name="vanKuyk P.A."/>
            <person name="Wortman J."/>
            <person name="Dyer P.S."/>
            <person name="Grigoriev I.V."/>
        </authorList>
    </citation>
    <scope>NUCLEOTIDE SEQUENCE [LARGE SCALE GENOMIC DNA]</scope>
    <source>
        <strain evidence="12">CBS 583.65</strain>
    </source>
</reference>